<dbReference type="SFLD" id="SFLDF00027">
    <property type="entry name" value="p-type_atpase"/>
    <property type="match status" value="1"/>
</dbReference>
<evidence type="ECO:0000256" key="11">
    <source>
        <dbReference type="RuleBase" id="RU362081"/>
    </source>
</evidence>
<dbReference type="InterPro" id="IPR023298">
    <property type="entry name" value="ATPase_P-typ_TM_dom_sf"/>
</dbReference>
<feature type="transmembrane region" description="Helical" evidence="11">
    <location>
        <begin position="311"/>
        <end position="332"/>
    </location>
</feature>
<sequence>MAAGEKKFQESHFDVLGICCPSEVPIIENILKPLDGVREVSVIVPTKTVIVLHDGLLISQLQIVRALNKASLEASIKVKGGKIVRKKWPSPYAIASGACLLLSLLGYFFQPLHWLALGAVAFGILPIISKSITALRNRAFGDINILVVITVAGSIALKDYWEAGTIVFLFAIADWLESLASHKAAAAMSSLLNVVPQRALLAENSEEVDVGEVKINTVLAVKEGEMIPIDGVVIEGNCDVDEKTLTGESFPVAKQKDSSVWAGTMNVNGYISIRTTALAEDCVVARMTKLVEEAQKNKSRIERYMEKFAKYYTPGIILISIAVAVVPVILRVHDKKKWFHIALVVLVSACPCALILSTPVAMFCALTKAANLGVFFKGSDYLEMLARVKIMAFDKTGTLTRAEFGVTEFKSLANDISQKTILYWVSSIESKSSHPMAAALVDLAKSHSIEPNPDAVEHFQNFPGEGIYGKIDGKEIYIGNAKIASRVGSQSVPELEGNDEGKSVGYIFLGSTPAGIFRLSDVCRTGAKEALQQLKSMGIKTVMITGDCYAAAKHIQDQLDGAPEVIHADLLPEDKARIIEDFQKQACTAMIGDGINDAPALATADVGISMGVSGSSLATETGHVMLMTNDIQRIPKVAKLARKVKTKILQNIILSIATKGSILGLAIAGHPMVWAAVLADVGTCLVVILNSMLLLNGFPRYRRKCCQSSAASTEHKHGKKCSGSDSLHKHQPCCPDKKKAPKQCDAKKCSSKHCAPATKQHCVPDSSISSASGKGQYSESIIKNSCCGHESHENQIRKRNVECTGWSNTHHHHPHQHQHQHHHQHPPPPPHHHHHHHEMDGSDSTKKHAICSSTKEKQDKTCSQSDSCHAKQPCCADLPPQPHCEVQLQQCSSNANCSEPNGKQICGHNNEIVEAKFSDHDHGSCNSHVGHQEPTKLHHHGGGPGCCDSTKKLGKEAVHDHFNKTSAHGSSSSTTTGLKPEDRIDIDEELGKIVELCCDHESTINRHSRGKNHHHDAGECDHSNHSGGHNLLGDPHNHNNHVHHHHQGSRNMACVALESRHVVGGCCESFRKECCVHSGHFGTNLRGGLTEIVIE</sequence>
<feature type="compositionally biased region" description="Basic and acidic residues" evidence="12">
    <location>
        <begin position="837"/>
        <end position="846"/>
    </location>
</feature>
<dbReference type="CDD" id="cd02079">
    <property type="entry name" value="P-type_ATPase_HM"/>
    <property type="match status" value="1"/>
</dbReference>
<dbReference type="GO" id="GO:0019829">
    <property type="term" value="F:ATPase-coupled monoatomic cation transmembrane transporter activity"/>
    <property type="evidence" value="ECO:0007669"/>
    <property type="project" value="InterPro"/>
</dbReference>
<dbReference type="PANTHER" id="PTHR48085:SF5">
    <property type="entry name" value="CADMIUM_ZINC-TRANSPORTING ATPASE HMA4-RELATED"/>
    <property type="match status" value="1"/>
</dbReference>
<dbReference type="InterPro" id="IPR006121">
    <property type="entry name" value="HMA_dom"/>
</dbReference>
<dbReference type="GO" id="GO:0005524">
    <property type="term" value="F:ATP binding"/>
    <property type="evidence" value="ECO:0007669"/>
    <property type="project" value="UniProtKB-UniRule"/>
</dbReference>
<dbReference type="FunFam" id="2.70.150.10:FF:000002">
    <property type="entry name" value="Copper-transporting ATPase 1, putative"/>
    <property type="match status" value="1"/>
</dbReference>
<dbReference type="InterPro" id="IPR023214">
    <property type="entry name" value="HAD_sf"/>
</dbReference>
<dbReference type="InterPro" id="IPR044492">
    <property type="entry name" value="P_typ_ATPase_HD_dom"/>
</dbReference>
<keyword evidence="6 11" id="KW-0547">Nucleotide-binding</keyword>
<dbReference type="GO" id="GO:0046872">
    <property type="term" value="F:metal ion binding"/>
    <property type="evidence" value="ECO:0007669"/>
    <property type="project" value="UniProtKB-KW"/>
</dbReference>
<feature type="transmembrane region" description="Helical" evidence="11">
    <location>
        <begin position="338"/>
        <end position="366"/>
    </location>
</feature>
<evidence type="ECO:0000256" key="2">
    <source>
        <dbReference type="ARBA" id="ARBA00004170"/>
    </source>
</evidence>
<evidence type="ECO:0000259" key="13">
    <source>
        <dbReference type="PROSITE" id="PS50846"/>
    </source>
</evidence>
<feature type="transmembrane region" description="Helical" evidence="11">
    <location>
        <begin position="673"/>
        <end position="695"/>
    </location>
</feature>
<dbReference type="PROSITE" id="PS01229">
    <property type="entry name" value="COF_2"/>
    <property type="match status" value="1"/>
</dbReference>
<dbReference type="Gene3D" id="3.40.50.1000">
    <property type="entry name" value="HAD superfamily/HAD-like"/>
    <property type="match status" value="1"/>
</dbReference>
<dbReference type="SFLD" id="SFLDS00003">
    <property type="entry name" value="Haloacid_Dehalogenase"/>
    <property type="match status" value="1"/>
</dbReference>
<dbReference type="PANTHER" id="PTHR48085">
    <property type="entry name" value="CADMIUM/ZINC-TRANSPORTING ATPASE HMA2-RELATED"/>
    <property type="match status" value="1"/>
</dbReference>
<dbReference type="InterPro" id="IPR036412">
    <property type="entry name" value="HAD-like_sf"/>
</dbReference>
<evidence type="ECO:0000256" key="9">
    <source>
        <dbReference type="ARBA" id="ARBA00022989"/>
    </source>
</evidence>
<dbReference type="PROSITE" id="PS00154">
    <property type="entry name" value="ATPASE_E1_E2"/>
    <property type="match status" value="1"/>
</dbReference>
<keyword evidence="9 11" id="KW-1133">Transmembrane helix</keyword>
<evidence type="ECO:0000256" key="4">
    <source>
        <dbReference type="ARBA" id="ARBA00022692"/>
    </source>
</evidence>
<feature type="region of interest" description="Disordered" evidence="12">
    <location>
        <begin position="805"/>
        <end position="850"/>
    </location>
</feature>
<dbReference type="InterPro" id="IPR027256">
    <property type="entry name" value="P-typ_ATPase_IB"/>
</dbReference>
<evidence type="ECO:0000256" key="5">
    <source>
        <dbReference type="ARBA" id="ARBA00022723"/>
    </source>
</evidence>
<dbReference type="PRINTS" id="PR00119">
    <property type="entry name" value="CATATPASE"/>
</dbReference>
<dbReference type="InterPro" id="IPR036163">
    <property type="entry name" value="HMA_dom_sf"/>
</dbReference>
<evidence type="ECO:0000313" key="14">
    <source>
        <dbReference type="EMBL" id="CAI9099190.1"/>
    </source>
</evidence>
<dbReference type="InterPro" id="IPR023299">
    <property type="entry name" value="ATPase_P-typ_cyto_dom_N"/>
</dbReference>
<feature type="region of interest" description="Disordered" evidence="12">
    <location>
        <begin position="1007"/>
        <end position="1045"/>
    </location>
</feature>
<dbReference type="Gene3D" id="3.30.70.100">
    <property type="match status" value="1"/>
</dbReference>
<reference evidence="14" key="1">
    <citation type="submission" date="2023-03" db="EMBL/GenBank/DDBJ databases">
        <authorList>
            <person name="Julca I."/>
        </authorList>
    </citation>
    <scope>NUCLEOTIDE SEQUENCE</scope>
</reference>
<dbReference type="InterPro" id="IPR008250">
    <property type="entry name" value="ATPase_P-typ_transduc_dom_A_sf"/>
</dbReference>
<feature type="transmembrane region" description="Helical" evidence="11">
    <location>
        <begin position="115"/>
        <end position="132"/>
    </location>
</feature>
<dbReference type="InterPro" id="IPR059000">
    <property type="entry name" value="ATPase_P-type_domA"/>
</dbReference>
<evidence type="ECO:0000313" key="15">
    <source>
        <dbReference type="Proteomes" id="UP001161247"/>
    </source>
</evidence>
<dbReference type="SUPFAM" id="SSF56784">
    <property type="entry name" value="HAD-like"/>
    <property type="match status" value="1"/>
</dbReference>
<feature type="region of interest" description="Disordered" evidence="12">
    <location>
        <begin position="715"/>
        <end position="741"/>
    </location>
</feature>
<evidence type="ECO:0000256" key="1">
    <source>
        <dbReference type="ARBA" id="ARBA00004141"/>
    </source>
</evidence>
<feature type="transmembrane region" description="Helical" evidence="11">
    <location>
        <begin position="92"/>
        <end position="109"/>
    </location>
</feature>
<keyword evidence="7 11" id="KW-0067">ATP-binding</keyword>
<dbReference type="NCBIfam" id="TIGR01525">
    <property type="entry name" value="ATPase-IB_hvy"/>
    <property type="match status" value="1"/>
</dbReference>
<dbReference type="EMBL" id="OX459120">
    <property type="protein sequence ID" value="CAI9099190.1"/>
    <property type="molecule type" value="Genomic_DNA"/>
</dbReference>
<dbReference type="NCBIfam" id="TIGR01494">
    <property type="entry name" value="ATPase_P-type"/>
    <property type="match status" value="1"/>
</dbReference>
<feature type="region of interest" description="Disordered" evidence="12">
    <location>
        <begin position="962"/>
        <end position="981"/>
    </location>
</feature>
<dbReference type="Pfam" id="PF00702">
    <property type="entry name" value="Hydrolase"/>
    <property type="match status" value="1"/>
</dbReference>
<dbReference type="SUPFAM" id="SSF81665">
    <property type="entry name" value="Calcium ATPase, transmembrane domain M"/>
    <property type="match status" value="1"/>
</dbReference>
<dbReference type="FunFam" id="3.40.1110.10:FF:000043">
    <property type="entry name" value="Putative cadmium/zinc-transporting ATPase 3"/>
    <property type="match status" value="1"/>
</dbReference>
<dbReference type="SUPFAM" id="SSF81653">
    <property type="entry name" value="Calcium ATPase, transduction domain A"/>
    <property type="match status" value="1"/>
</dbReference>
<dbReference type="FunFam" id="3.30.70.100:FF:000022">
    <property type="entry name" value="Putative cadmium/zinc-transporting ATPase 3"/>
    <property type="match status" value="1"/>
</dbReference>
<evidence type="ECO:0000256" key="10">
    <source>
        <dbReference type="ARBA" id="ARBA00023136"/>
    </source>
</evidence>
<proteinExistence type="inferred from homology"/>
<dbReference type="Gene3D" id="3.40.1110.10">
    <property type="entry name" value="Calcium-transporting ATPase, cytoplasmic domain N"/>
    <property type="match status" value="1"/>
</dbReference>
<dbReference type="InterPro" id="IPR001757">
    <property type="entry name" value="P_typ_ATPase"/>
</dbReference>
<protein>
    <submittedName>
        <fullName evidence="14">OLC1v1035974C1</fullName>
    </submittedName>
</protein>
<dbReference type="PROSITE" id="PS50846">
    <property type="entry name" value="HMA_2"/>
    <property type="match status" value="1"/>
</dbReference>
<keyword evidence="5 11" id="KW-0479">Metal-binding</keyword>
<keyword evidence="15" id="KW-1185">Reference proteome</keyword>
<dbReference type="SFLD" id="SFLDG00002">
    <property type="entry name" value="C1.7:_P-type_atpase_like"/>
    <property type="match status" value="1"/>
</dbReference>
<evidence type="ECO:0000256" key="3">
    <source>
        <dbReference type="ARBA" id="ARBA00006024"/>
    </source>
</evidence>
<comment type="subcellular location">
    <subcellularLocation>
        <location evidence="1">Membrane</location>
        <topology evidence="1">Multi-pass membrane protein</topology>
    </subcellularLocation>
    <subcellularLocation>
        <location evidence="2">Membrane</location>
        <topology evidence="2">Peripheral membrane protein</topology>
    </subcellularLocation>
</comment>
<organism evidence="14 15">
    <name type="scientific">Oldenlandia corymbosa var. corymbosa</name>
    <dbReference type="NCBI Taxonomy" id="529605"/>
    <lineage>
        <taxon>Eukaryota</taxon>
        <taxon>Viridiplantae</taxon>
        <taxon>Streptophyta</taxon>
        <taxon>Embryophyta</taxon>
        <taxon>Tracheophyta</taxon>
        <taxon>Spermatophyta</taxon>
        <taxon>Magnoliopsida</taxon>
        <taxon>eudicotyledons</taxon>
        <taxon>Gunneridae</taxon>
        <taxon>Pentapetalae</taxon>
        <taxon>asterids</taxon>
        <taxon>lamiids</taxon>
        <taxon>Gentianales</taxon>
        <taxon>Rubiaceae</taxon>
        <taxon>Rubioideae</taxon>
        <taxon>Spermacoceae</taxon>
        <taxon>Hedyotis-Oldenlandia complex</taxon>
        <taxon>Oldenlandia</taxon>
    </lineage>
</organism>
<comment type="similarity">
    <text evidence="3 11">Belongs to the cation transport ATPase (P-type) (TC 3.A.3) family. Type IB subfamily.</text>
</comment>
<dbReference type="Gene3D" id="2.70.150.10">
    <property type="entry name" value="Calcium-transporting ATPase, cytoplasmic transduction domain A"/>
    <property type="match status" value="1"/>
</dbReference>
<dbReference type="GO" id="GO:0016887">
    <property type="term" value="F:ATP hydrolysis activity"/>
    <property type="evidence" value="ECO:0007669"/>
    <property type="project" value="InterPro"/>
</dbReference>
<feature type="domain" description="HMA" evidence="13">
    <location>
        <begin position="9"/>
        <end position="75"/>
    </location>
</feature>
<dbReference type="InterPro" id="IPR018303">
    <property type="entry name" value="ATPase_P-typ_P_site"/>
</dbReference>
<dbReference type="GO" id="GO:0009626">
    <property type="term" value="P:plant-type hypersensitive response"/>
    <property type="evidence" value="ECO:0007669"/>
    <property type="project" value="UniProtKB-KW"/>
</dbReference>
<evidence type="ECO:0000256" key="12">
    <source>
        <dbReference type="SAM" id="MobiDB-lite"/>
    </source>
</evidence>
<keyword evidence="10 11" id="KW-0472">Membrane</keyword>
<keyword evidence="8" id="KW-1278">Translocase</keyword>
<evidence type="ECO:0000256" key="7">
    <source>
        <dbReference type="ARBA" id="ARBA00022840"/>
    </source>
</evidence>
<dbReference type="GO" id="GO:0016020">
    <property type="term" value="C:membrane"/>
    <property type="evidence" value="ECO:0007669"/>
    <property type="project" value="UniProtKB-SubCell"/>
</dbReference>
<feature type="compositionally biased region" description="Basic and acidic residues" evidence="12">
    <location>
        <begin position="1015"/>
        <end position="1024"/>
    </location>
</feature>
<evidence type="ECO:0000256" key="6">
    <source>
        <dbReference type="ARBA" id="ARBA00022741"/>
    </source>
</evidence>
<accession>A0AAV1CUB7</accession>
<dbReference type="InterPro" id="IPR051014">
    <property type="entry name" value="Cation_Transport_ATPase_IB"/>
</dbReference>
<dbReference type="Pfam" id="PF00122">
    <property type="entry name" value="E1-E2_ATPase"/>
    <property type="match status" value="1"/>
</dbReference>
<feature type="compositionally biased region" description="Basic residues" evidence="12">
    <location>
        <begin position="809"/>
        <end position="836"/>
    </location>
</feature>
<dbReference type="SUPFAM" id="SSF55008">
    <property type="entry name" value="HMA, heavy metal-associated domain"/>
    <property type="match status" value="1"/>
</dbReference>
<keyword evidence="4 11" id="KW-0812">Transmembrane</keyword>
<dbReference type="Proteomes" id="UP001161247">
    <property type="component" value="Chromosome 3"/>
</dbReference>
<gene>
    <name evidence="14" type="ORF">OLC1_LOCUS9257</name>
</gene>
<evidence type="ECO:0000256" key="8">
    <source>
        <dbReference type="ARBA" id="ARBA00022967"/>
    </source>
</evidence>
<feature type="transmembrane region" description="Helical" evidence="11">
    <location>
        <begin position="648"/>
        <end position="667"/>
    </location>
</feature>
<name>A0AAV1CUB7_OLDCO</name>
<dbReference type="AlphaFoldDB" id="A0AAV1CUB7"/>